<proteinExistence type="inferred from homology"/>
<evidence type="ECO:0000256" key="2">
    <source>
        <dbReference type="ARBA" id="ARBA00005325"/>
    </source>
</evidence>
<evidence type="ECO:0000256" key="17">
    <source>
        <dbReference type="SAM" id="SignalP"/>
    </source>
</evidence>
<dbReference type="Pfam" id="PF01483">
    <property type="entry name" value="P_proprotein"/>
    <property type="match status" value="1"/>
</dbReference>
<evidence type="ECO:0000256" key="13">
    <source>
        <dbReference type="PIRSR" id="PIRSR615500-1"/>
    </source>
</evidence>
<dbReference type="PROSITE" id="PS00138">
    <property type="entry name" value="SUBTILASE_SER"/>
    <property type="match status" value="1"/>
</dbReference>
<dbReference type="Gene3D" id="2.60.120.260">
    <property type="entry name" value="Galactose-binding domain-like"/>
    <property type="match status" value="1"/>
</dbReference>
<keyword evidence="9 16" id="KW-1133">Transmembrane helix</keyword>
<sequence length="808" mass="88296">MKLSAVLLGLVALASGSSSPRNYDTHDYYVVELDSSTSPGQVADRLGLRHEGVLGGGLDGHHVFSTRKEAQDVVKPALRERKLKKRTIGGSDVLDGILFAKKQVLRNPWEKRVPPRLHGPDKFARQEKADPAMVTKMNDIMKTLAIADPIFNEQWHLLNVVQPGHDINVTGVWTQGITGKNATVAIVDDGLDMYSDDLKPNYYAAGSYDFNDHREEPKPTLSDDRHGTRCAGEVSAARNNICGVGVAYESKIAGIRILSKAISDADEAVAMTYDYQHNDIYSCSWGPPDDGRSMDAPGILIKRAMLKGIQQGRGGKGSIYVFASGNGAANDDNCNFDGYTNSIYSITVGAIDRKGQHPYYSEKCSAQLVVTYSSGSGDAIHTTDVGQNACYDGHGGTSAAAPLGAGVYALVLEARPDLTWRDMQWLAMDTAVPIDEQGGDWQPTKMGKKFSHTYGYGKIDAYAMVEAAKKWKNVKPQAWYYSAWIHVNKDIPQGKDGVAVSVEVTADALKEANLARVEHVTVTMNVNHTRRGDLSVDLISPEGVTSHLSVTRKLDSEKSGYVDWTFMSVAHWGESGVGKWTIIVKDSIENQEKGTFVDWHLKLWGESIDEKKATLLPMPSEDDDNDHAVTATTTVTAAITSMTHPPQATEPVATPSDHPARPTKIQTTGGDAQTPTETGAPTGTSEAPASTSTTSGSNWVSWLPSFGKAGVWVYGAIGLIAVFCTGLGVWFFIRKRRNSTPRDNYEFELLNEDETEGLNGEKRTRGRELYDAFAGDDDEEDNDDDSSDYRDRSRERHGDSETDRLTEK</sequence>
<feature type="compositionally biased region" description="Basic and acidic residues" evidence="15">
    <location>
        <begin position="759"/>
        <end position="770"/>
    </location>
</feature>
<feature type="active site" description="Charge relay system" evidence="13 14">
    <location>
        <position position="398"/>
    </location>
</feature>
<dbReference type="GO" id="GO:0016485">
    <property type="term" value="P:protein processing"/>
    <property type="evidence" value="ECO:0007669"/>
    <property type="project" value="TreeGrafter"/>
</dbReference>
<dbReference type="Pfam" id="PF00082">
    <property type="entry name" value="Peptidase_S8"/>
    <property type="match status" value="1"/>
</dbReference>
<dbReference type="InterPro" id="IPR015500">
    <property type="entry name" value="Peptidase_S8_subtilisin-rel"/>
</dbReference>
<dbReference type="InterPro" id="IPR002884">
    <property type="entry name" value="P_dom"/>
</dbReference>
<feature type="active site" description="Charge relay system" evidence="13 14">
    <location>
        <position position="188"/>
    </location>
</feature>
<evidence type="ECO:0000256" key="8">
    <source>
        <dbReference type="ARBA" id="ARBA00022837"/>
    </source>
</evidence>
<keyword evidence="3 14" id="KW-0645">Protease</keyword>
<evidence type="ECO:0000256" key="4">
    <source>
        <dbReference type="ARBA" id="ARBA00022692"/>
    </source>
</evidence>
<dbReference type="InterPro" id="IPR023828">
    <property type="entry name" value="Peptidase_S8_Ser-AS"/>
</dbReference>
<protein>
    <submittedName>
        <fullName evidence="19">Kexin</fullName>
    </submittedName>
</protein>
<keyword evidence="4 16" id="KW-0812">Transmembrane</keyword>
<dbReference type="InterPro" id="IPR034182">
    <property type="entry name" value="Kexin/furin"/>
</dbReference>
<dbReference type="SUPFAM" id="SSF49785">
    <property type="entry name" value="Galactose-binding domain-like"/>
    <property type="match status" value="1"/>
</dbReference>
<evidence type="ECO:0000259" key="18">
    <source>
        <dbReference type="PROSITE" id="PS51829"/>
    </source>
</evidence>
<dbReference type="GO" id="GO:0007323">
    <property type="term" value="P:peptide pheromone maturation"/>
    <property type="evidence" value="ECO:0007669"/>
    <property type="project" value="UniProtKB-ARBA"/>
</dbReference>
<evidence type="ECO:0000256" key="9">
    <source>
        <dbReference type="ARBA" id="ARBA00022989"/>
    </source>
</evidence>
<dbReference type="GO" id="GO:0005802">
    <property type="term" value="C:trans-Golgi network"/>
    <property type="evidence" value="ECO:0007669"/>
    <property type="project" value="TreeGrafter"/>
</dbReference>
<dbReference type="AlphaFoldDB" id="A0A1Q8RBP9"/>
<keyword evidence="6 14" id="KW-0378">Hydrolase</keyword>
<evidence type="ECO:0000256" key="3">
    <source>
        <dbReference type="ARBA" id="ARBA00022670"/>
    </source>
</evidence>
<dbReference type="GO" id="GO:0004252">
    <property type="term" value="F:serine-type endopeptidase activity"/>
    <property type="evidence" value="ECO:0007669"/>
    <property type="project" value="UniProtKB-UniRule"/>
</dbReference>
<keyword evidence="12" id="KW-0325">Glycoprotein</keyword>
<evidence type="ECO:0000256" key="1">
    <source>
        <dbReference type="ARBA" id="ARBA00004370"/>
    </source>
</evidence>
<keyword evidence="8" id="KW-0106">Calcium</keyword>
<comment type="similarity">
    <text evidence="2">Belongs to the peptidase S8 family. Furin subfamily.</text>
</comment>
<dbReference type="PROSITE" id="PS51829">
    <property type="entry name" value="P_HOMO_B"/>
    <property type="match status" value="1"/>
</dbReference>
<feature type="compositionally biased region" description="Acidic residues" evidence="15">
    <location>
        <begin position="774"/>
        <end position="786"/>
    </location>
</feature>
<feature type="chain" id="PRO_5012096070" evidence="17">
    <location>
        <begin position="17"/>
        <end position="808"/>
    </location>
</feature>
<dbReference type="InterPro" id="IPR036852">
    <property type="entry name" value="Peptidase_S8/S53_dom_sf"/>
</dbReference>
<feature type="compositionally biased region" description="Basic and acidic residues" evidence="15">
    <location>
        <begin position="787"/>
        <end position="808"/>
    </location>
</feature>
<evidence type="ECO:0000256" key="14">
    <source>
        <dbReference type="PROSITE-ProRule" id="PRU01240"/>
    </source>
</evidence>
<keyword evidence="10 16" id="KW-0472">Membrane</keyword>
<dbReference type="SUPFAM" id="SSF52743">
    <property type="entry name" value="Subtilisin-like"/>
    <property type="match status" value="1"/>
</dbReference>
<evidence type="ECO:0000256" key="5">
    <source>
        <dbReference type="ARBA" id="ARBA00022729"/>
    </source>
</evidence>
<keyword evidence="5 17" id="KW-0732">Signal</keyword>
<feature type="region of interest" description="Disordered" evidence="15">
    <location>
        <begin position="758"/>
        <end position="808"/>
    </location>
</feature>
<feature type="compositionally biased region" description="Low complexity" evidence="15">
    <location>
        <begin position="680"/>
        <end position="697"/>
    </location>
</feature>
<feature type="active site" description="Charge relay system" evidence="13 14">
    <location>
        <position position="226"/>
    </location>
</feature>
<dbReference type="InterPro" id="IPR022398">
    <property type="entry name" value="Peptidase_S8_His-AS"/>
</dbReference>
<evidence type="ECO:0000313" key="20">
    <source>
        <dbReference type="Proteomes" id="UP000186583"/>
    </source>
</evidence>
<evidence type="ECO:0000256" key="11">
    <source>
        <dbReference type="ARBA" id="ARBA00023145"/>
    </source>
</evidence>
<feature type="domain" description="P/Homo B" evidence="18">
    <location>
        <begin position="474"/>
        <end position="609"/>
    </location>
</feature>
<feature type="compositionally biased region" description="Polar residues" evidence="15">
    <location>
        <begin position="664"/>
        <end position="679"/>
    </location>
</feature>
<evidence type="ECO:0000256" key="7">
    <source>
        <dbReference type="ARBA" id="ARBA00022825"/>
    </source>
</evidence>
<dbReference type="InterPro" id="IPR008979">
    <property type="entry name" value="Galactose-bd-like_sf"/>
</dbReference>
<keyword evidence="11" id="KW-0865">Zymogen</keyword>
<comment type="caution">
    <text evidence="19">The sequence shown here is derived from an EMBL/GenBank/DDBJ whole genome shotgun (WGS) entry which is preliminary data.</text>
</comment>
<dbReference type="PROSITE" id="PS51892">
    <property type="entry name" value="SUBTILASE"/>
    <property type="match status" value="1"/>
</dbReference>
<dbReference type="Gene3D" id="3.40.50.200">
    <property type="entry name" value="Peptidase S8/S53 domain"/>
    <property type="match status" value="1"/>
</dbReference>
<dbReference type="FunFam" id="2.60.120.260:FF:000026">
    <property type="entry name" value="proprotein convertase subtilisin/kexin type 7"/>
    <property type="match status" value="1"/>
</dbReference>
<keyword evidence="20" id="KW-1185">Reference proteome</keyword>
<feature type="transmembrane region" description="Helical" evidence="16">
    <location>
        <begin position="711"/>
        <end position="733"/>
    </location>
</feature>
<evidence type="ECO:0000256" key="10">
    <source>
        <dbReference type="ARBA" id="ARBA00023136"/>
    </source>
</evidence>
<organism evidence="19 20">
    <name type="scientific">Colletotrichum chlorophyti</name>
    <dbReference type="NCBI Taxonomy" id="708187"/>
    <lineage>
        <taxon>Eukaryota</taxon>
        <taxon>Fungi</taxon>
        <taxon>Dikarya</taxon>
        <taxon>Ascomycota</taxon>
        <taxon>Pezizomycotina</taxon>
        <taxon>Sordariomycetes</taxon>
        <taxon>Hypocreomycetidae</taxon>
        <taxon>Glomerellales</taxon>
        <taxon>Glomerellaceae</taxon>
        <taxon>Colletotrichum</taxon>
    </lineage>
</organism>
<evidence type="ECO:0000256" key="16">
    <source>
        <dbReference type="SAM" id="Phobius"/>
    </source>
</evidence>
<evidence type="ECO:0000313" key="19">
    <source>
        <dbReference type="EMBL" id="OLN81751.1"/>
    </source>
</evidence>
<dbReference type="PROSITE" id="PS00137">
    <property type="entry name" value="SUBTILASE_HIS"/>
    <property type="match status" value="1"/>
</dbReference>
<feature type="region of interest" description="Disordered" evidence="15">
    <location>
        <begin position="641"/>
        <end position="697"/>
    </location>
</feature>
<dbReference type="EMBL" id="MPGH01000242">
    <property type="protein sequence ID" value="OLN81751.1"/>
    <property type="molecule type" value="Genomic_DNA"/>
</dbReference>
<dbReference type="PANTHER" id="PTHR42884">
    <property type="entry name" value="PROPROTEIN CONVERTASE SUBTILISIN/KEXIN-RELATED"/>
    <property type="match status" value="1"/>
</dbReference>
<dbReference type="PANTHER" id="PTHR42884:SF14">
    <property type="entry name" value="NEUROENDOCRINE CONVERTASE 1"/>
    <property type="match status" value="1"/>
</dbReference>
<dbReference type="STRING" id="708187.A0A1Q8RBP9"/>
<dbReference type="GO" id="GO:0000139">
    <property type="term" value="C:Golgi membrane"/>
    <property type="evidence" value="ECO:0007669"/>
    <property type="project" value="TreeGrafter"/>
</dbReference>
<reference evidence="19 20" key="1">
    <citation type="submission" date="2016-11" db="EMBL/GenBank/DDBJ databases">
        <title>Draft Genome Assembly of Colletotrichum chlorophyti a pathogen of herbaceous plants.</title>
        <authorList>
            <person name="Gan P."/>
            <person name="Narusaka M."/>
            <person name="Tsushima A."/>
            <person name="Narusaka Y."/>
            <person name="Takano Y."/>
            <person name="Shirasu K."/>
        </authorList>
    </citation>
    <scope>NUCLEOTIDE SEQUENCE [LARGE SCALE GENOMIC DNA]</scope>
    <source>
        <strain evidence="19 20">NTL11</strain>
    </source>
</reference>
<dbReference type="CDD" id="cd04059">
    <property type="entry name" value="Peptidases_S8_Protein_convertases_Kexins_Furin-like"/>
    <property type="match status" value="1"/>
</dbReference>
<feature type="signal peptide" evidence="17">
    <location>
        <begin position="1"/>
        <end position="16"/>
    </location>
</feature>
<evidence type="ECO:0000256" key="6">
    <source>
        <dbReference type="ARBA" id="ARBA00022801"/>
    </source>
</evidence>
<dbReference type="FunFam" id="3.40.50.200:FF:000005">
    <property type="entry name" value="Proprotein convertase subtilisin/kexin type 7"/>
    <property type="match status" value="1"/>
</dbReference>
<accession>A0A1Q8RBP9</accession>
<dbReference type="InterPro" id="IPR000209">
    <property type="entry name" value="Peptidase_S8/S53_dom"/>
</dbReference>
<comment type="subcellular location">
    <subcellularLocation>
        <location evidence="1">Membrane</location>
    </subcellularLocation>
</comment>
<gene>
    <name evidence="19" type="primary">Kexin</name>
    <name evidence="19" type="ORF">CCHL11_06946</name>
</gene>
<dbReference type="Proteomes" id="UP000186583">
    <property type="component" value="Unassembled WGS sequence"/>
</dbReference>
<keyword evidence="7 14" id="KW-0720">Serine protease</keyword>
<name>A0A1Q8RBP9_9PEZI</name>
<evidence type="ECO:0000256" key="12">
    <source>
        <dbReference type="ARBA" id="ARBA00023180"/>
    </source>
</evidence>
<dbReference type="PRINTS" id="PR00723">
    <property type="entry name" value="SUBTILISIN"/>
</dbReference>
<dbReference type="OrthoDB" id="300641at2759"/>
<evidence type="ECO:0000256" key="15">
    <source>
        <dbReference type="SAM" id="MobiDB-lite"/>
    </source>
</evidence>